<comment type="caution">
    <text evidence="2">The sequence shown here is derived from an EMBL/GenBank/DDBJ whole genome shotgun (WGS) entry which is preliminary data.</text>
</comment>
<keyword evidence="3" id="KW-1185">Reference proteome</keyword>
<dbReference type="Proteomes" id="UP001623348">
    <property type="component" value="Unassembled WGS sequence"/>
</dbReference>
<proteinExistence type="predicted"/>
<name>A0ABC9XAB1_GRUJA</name>
<protein>
    <submittedName>
        <fullName evidence="2">Uncharacterized protein</fullName>
    </submittedName>
</protein>
<evidence type="ECO:0000256" key="1">
    <source>
        <dbReference type="SAM" id="SignalP"/>
    </source>
</evidence>
<accession>A0ABC9XAB1</accession>
<evidence type="ECO:0000313" key="2">
    <source>
        <dbReference type="EMBL" id="GAB0194623.1"/>
    </source>
</evidence>
<evidence type="ECO:0000313" key="3">
    <source>
        <dbReference type="Proteomes" id="UP001623348"/>
    </source>
</evidence>
<keyword evidence="1" id="KW-0732">Signal</keyword>
<gene>
    <name evidence="2" type="ORF">GRJ2_001927600</name>
</gene>
<dbReference type="AlphaFoldDB" id="A0ABC9XAB1"/>
<sequence>MNPILLLLLSSGLSGRRCRDFEEDPWLFLMAEQAGDEQAVSWIGAISLGHFYIREALIVWLAGSMQEWQR</sequence>
<reference evidence="2 3" key="1">
    <citation type="submission" date="2024-06" db="EMBL/GenBank/DDBJ databases">
        <title>The draft genome of Grus japonensis, version 3.</title>
        <authorList>
            <person name="Nabeshima K."/>
            <person name="Suzuki S."/>
            <person name="Onuma M."/>
        </authorList>
    </citation>
    <scope>NUCLEOTIDE SEQUENCE [LARGE SCALE GENOMIC DNA]</scope>
    <source>
        <strain evidence="2 3">451A</strain>
    </source>
</reference>
<organism evidence="2 3">
    <name type="scientific">Grus japonensis</name>
    <name type="common">Japanese crane</name>
    <name type="synonym">Red-crowned crane</name>
    <dbReference type="NCBI Taxonomy" id="30415"/>
    <lineage>
        <taxon>Eukaryota</taxon>
        <taxon>Metazoa</taxon>
        <taxon>Chordata</taxon>
        <taxon>Craniata</taxon>
        <taxon>Vertebrata</taxon>
        <taxon>Euteleostomi</taxon>
        <taxon>Archelosauria</taxon>
        <taxon>Archosauria</taxon>
        <taxon>Dinosauria</taxon>
        <taxon>Saurischia</taxon>
        <taxon>Theropoda</taxon>
        <taxon>Coelurosauria</taxon>
        <taxon>Aves</taxon>
        <taxon>Neognathae</taxon>
        <taxon>Neoaves</taxon>
        <taxon>Gruiformes</taxon>
        <taxon>Gruidae</taxon>
        <taxon>Grus</taxon>
    </lineage>
</organism>
<dbReference type="EMBL" id="BAAFJT010000011">
    <property type="protein sequence ID" value="GAB0194623.1"/>
    <property type="molecule type" value="Genomic_DNA"/>
</dbReference>
<feature type="chain" id="PRO_5044877792" evidence="1">
    <location>
        <begin position="19"/>
        <end position="70"/>
    </location>
</feature>
<feature type="signal peptide" evidence="1">
    <location>
        <begin position="1"/>
        <end position="18"/>
    </location>
</feature>